<organism evidence="1 2">
    <name type="scientific">Acrocarpospora macrocephala</name>
    <dbReference type="NCBI Taxonomy" id="150177"/>
    <lineage>
        <taxon>Bacteria</taxon>
        <taxon>Bacillati</taxon>
        <taxon>Actinomycetota</taxon>
        <taxon>Actinomycetes</taxon>
        <taxon>Streptosporangiales</taxon>
        <taxon>Streptosporangiaceae</taxon>
        <taxon>Acrocarpospora</taxon>
    </lineage>
</organism>
<dbReference type="Proteomes" id="UP000331127">
    <property type="component" value="Unassembled WGS sequence"/>
</dbReference>
<comment type="caution">
    <text evidence="1">The sequence shown here is derived from an EMBL/GenBank/DDBJ whole genome shotgun (WGS) entry which is preliminary data.</text>
</comment>
<dbReference type="AlphaFoldDB" id="A0A5M3WFE2"/>
<evidence type="ECO:0000313" key="2">
    <source>
        <dbReference type="Proteomes" id="UP000331127"/>
    </source>
</evidence>
<accession>A0A5M3WFE2</accession>
<evidence type="ECO:0000313" key="1">
    <source>
        <dbReference type="EMBL" id="GES07805.1"/>
    </source>
</evidence>
<name>A0A5M3WFE2_9ACTN</name>
<sequence length="152" mass="17101">MAILSRVINETRRRYEELLQRNPYLAQAVCWTVVQSVTDTLTVGTIAERLGARAEDLEYEPVDEDLDEYDYEMACRISQAGSSFVVFEDNGYQGTRPEILRRLSAGARVVSLFWNVNANTKLHYAVYGTVVTALRCSPMNAGARTPKRSTSN</sequence>
<keyword evidence="2" id="KW-1185">Reference proteome</keyword>
<gene>
    <name evidence="1" type="ORF">Amac_014000</name>
</gene>
<dbReference type="RefSeq" id="WP_155353474.1">
    <property type="nucleotide sequence ID" value="NZ_BAAAHL010000041.1"/>
</dbReference>
<protein>
    <submittedName>
        <fullName evidence="1">Uncharacterized protein</fullName>
    </submittedName>
</protein>
<dbReference type="InterPro" id="IPR045592">
    <property type="entry name" value="DUF6461"/>
</dbReference>
<dbReference type="Pfam" id="PF20062">
    <property type="entry name" value="DUF6461"/>
    <property type="match status" value="1"/>
</dbReference>
<proteinExistence type="predicted"/>
<dbReference type="EMBL" id="BLAE01000007">
    <property type="protein sequence ID" value="GES07805.1"/>
    <property type="molecule type" value="Genomic_DNA"/>
</dbReference>
<reference evidence="1 2" key="1">
    <citation type="submission" date="2019-10" db="EMBL/GenBank/DDBJ databases">
        <title>Whole genome shotgun sequence of Acrocarpospora macrocephala NBRC 16266.</title>
        <authorList>
            <person name="Ichikawa N."/>
            <person name="Kimura A."/>
            <person name="Kitahashi Y."/>
            <person name="Komaki H."/>
            <person name="Oguchi A."/>
        </authorList>
    </citation>
    <scope>NUCLEOTIDE SEQUENCE [LARGE SCALE GENOMIC DNA]</scope>
    <source>
        <strain evidence="1 2">NBRC 16266</strain>
    </source>
</reference>
<dbReference type="OrthoDB" id="3700037at2"/>